<evidence type="ECO:0000256" key="1">
    <source>
        <dbReference type="SAM" id="SignalP"/>
    </source>
</evidence>
<protein>
    <submittedName>
        <fullName evidence="2">Uncharacterized protein</fullName>
    </submittedName>
</protein>
<dbReference type="EMBL" id="OOIN01000017">
    <property type="protein sequence ID" value="SPO27257.1"/>
    <property type="molecule type" value="Genomic_DNA"/>
</dbReference>
<dbReference type="AlphaFoldDB" id="A0A5C3ECA2"/>
<sequence length="178" mass="20618">MIRSSHRIVAVLIAMILFFGLIAVAVDPNDHVSVYMLNRVRAQQAYYLRRHHLFYGTGEYDHISDYNWNSLPNFQHDAWQLAQTTGVVPVTTHQRQVGETLGIFGRPRLPIIGDTSAFFYSIIPSSHPLGQRMGLRDSIASVLWKHHNGYEQIVHVDVIRDRGREWPFVNMETVFRYL</sequence>
<keyword evidence="3" id="KW-1185">Reference proteome</keyword>
<feature type="chain" id="PRO_5023058084" evidence="1">
    <location>
        <begin position="26"/>
        <end position="178"/>
    </location>
</feature>
<accession>A0A5C3ECA2</accession>
<keyword evidence="1" id="KW-0732">Signal</keyword>
<gene>
    <name evidence="2" type="ORF">UTRI_10374</name>
</gene>
<evidence type="ECO:0000313" key="3">
    <source>
        <dbReference type="Proteomes" id="UP000324022"/>
    </source>
</evidence>
<dbReference type="Proteomes" id="UP000324022">
    <property type="component" value="Unassembled WGS sequence"/>
</dbReference>
<name>A0A5C3ECA2_9BASI</name>
<dbReference type="OrthoDB" id="2548817at2759"/>
<reference evidence="2 3" key="1">
    <citation type="submission" date="2018-03" db="EMBL/GenBank/DDBJ databases">
        <authorList>
            <person name="Guldener U."/>
        </authorList>
    </citation>
    <scope>NUCLEOTIDE SEQUENCE [LARGE SCALE GENOMIC DNA]</scope>
    <source>
        <strain evidence="2 3">NBRC100155</strain>
    </source>
</reference>
<feature type="signal peptide" evidence="1">
    <location>
        <begin position="1"/>
        <end position="25"/>
    </location>
</feature>
<organism evidence="2 3">
    <name type="scientific">Ustilago trichophora</name>
    <dbReference type="NCBI Taxonomy" id="86804"/>
    <lineage>
        <taxon>Eukaryota</taxon>
        <taxon>Fungi</taxon>
        <taxon>Dikarya</taxon>
        <taxon>Basidiomycota</taxon>
        <taxon>Ustilaginomycotina</taxon>
        <taxon>Ustilaginomycetes</taxon>
        <taxon>Ustilaginales</taxon>
        <taxon>Ustilaginaceae</taxon>
        <taxon>Ustilago</taxon>
    </lineage>
</organism>
<evidence type="ECO:0000313" key="2">
    <source>
        <dbReference type="EMBL" id="SPO27257.1"/>
    </source>
</evidence>
<proteinExistence type="predicted"/>